<evidence type="ECO:0000313" key="3">
    <source>
        <dbReference type="EMBL" id="MDR6101848.1"/>
    </source>
</evidence>
<organism evidence="3 4">
    <name type="scientific">Agrobacterium larrymoorei</name>
    <dbReference type="NCBI Taxonomy" id="160699"/>
    <lineage>
        <taxon>Bacteria</taxon>
        <taxon>Pseudomonadati</taxon>
        <taxon>Pseudomonadota</taxon>
        <taxon>Alphaproteobacteria</taxon>
        <taxon>Hyphomicrobiales</taxon>
        <taxon>Rhizobiaceae</taxon>
        <taxon>Rhizobium/Agrobacterium group</taxon>
        <taxon>Agrobacterium</taxon>
    </lineage>
</organism>
<accession>A0AAJ2B7K8</accession>
<dbReference type="GO" id="GO:0003676">
    <property type="term" value="F:nucleic acid binding"/>
    <property type="evidence" value="ECO:0007669"/>
    <property type="project" value="InterPro"/>
</dbReference>
<evidence type="ECO:0000259" key="2">
    <source>
        <dbReference type="SMART" id="SM00479"/>
    </source>
</evidence>
<dbReference type="GO" id="GO:0045004">
    <property type="term" value="P:DNA replication proofreading"/>
    <property type="evidence" value="ECO:0007669"/>
    <property type="project" value="TreeGrafter"/>
</dbReference>
<dbReference type="PANTHER" id="PTHR30231">
    <property type="entry name" value="DNA POLYMERASE III SUBUNIT EPSILON"/>
    <property type="match status" value="1"/>
</dbReference>
<sequence>MLTTLAPVDPHPLPGDFVPGARNAKKRRLPSGWSTSSSRIGRRAATEPKKRLSGNRVEAFTPAEFSAFVVSNLDQVLAEVEKTRICRVEKALQRRPVVVRPDPRFQRTVLVVDVETTGTNPDIDDVTEFACLKVTINDEGKMGDVVASYSSLREPHIPIPPDITLLTNITNDDVAGKTLDVPKIVELLSDVEFVVAHNAKFDRSFCSKMIPEFECVPWACSLDDIPWHTWGLVSQNLSGLLKEVGYYHGAHRALDDCYALLEILDPRWKPLPQEPCVILYDTIQRPRVRIDARKTRFTMNGELKKRGYRWNGSGWSITVEIEEEAAELAYLKQKARTAYTIVHSETVEAKYSPTLR</sequence>
<dbReference type="InterPro" id="IPR012337">
    <property type="entry name" value="RNaseH-like_sf"/>
</dbReference>
<dbReference type="GO" id="GO:0003887">
    <property type="term" value="F:DNA-directed DNA polymerase activity"/>
    <property type="evidence" value="ECO:0007669"/>
    <property type="project" value="UniProtKB-EC"/>
</dbReference>
<dbReference type="Proteomes" id="UP001255601">
    <property type="component" value="Unassembled WGS sequence"/>
</dbReference>
<dbReference type="SUPFAM" id="SSF53098">
    <property type="entry name" value="Ribonuclease H-like"/>
    <property type="match status" value="1"/>
</dbReference>
<dbReference type="NCBIfam" id="NF006615">
    <property type="entry name" value="PRK09182.1"/>
    <property type="match status" value="1"/>
</dbReference>
<proteinExistence type="predicted"/>
<gene>
    <name evidence="3" type="ORF">QE369_002045</name>
</gene>
<dbReference type="CDD" id="cd06127">
    <property type="entry name" value="DEDDh"/>
    <property type="match status" value="1"/>
</dbReference>
<evidence type="ECO:0000313" key="4">
    <source>
        <dbReference type="Proteomes" id="UP001255601"/>
    </source>
</evidence>
<dbReference type="SMART" id="SM00479">
    <property type="entry name" value="EXOIII"/>
    <property type="match status" value="1"/>
</dbReference>
<dbReference type="GO" id="GO:0005829">
    <property type="term" value="C:cytosol"/>
    <property type="evidence" value="ECO:0007669"/>
    <property type="project" value="TreeGrafter"/>
</dbReference>
<evidence type="ECO:0000256" key="1">
    <source>
        <dbReference type="SAM" id="MobiDB-lite"/>
    </source>
</evidence>
<name>A0AAJ2B7K8_9HYPH</name>
<dbReference type="PANTHER" id="PTHR30231:SF37">
    <property type="entry name" value="EXODEOXYRIBONUCLEASE 10"/>
    <property type="match status" value="1"/>
</dbReference>
<keyword evidence="3" id="KW-0548">Nucleotidyltransferase</keyword>
<dbReference type="AlphaFoldDB" id="A0AAJ2B7K8"/>
<dbReference type="InterPro" id="IPR013520">
    <property type="entry name" value="Ribonucl_H"/>
</dbReference>
<dbReference type="EC" id="2.7.7.7" evidence="3"/>
<dbReference type="EMBL" id="JAVIZC010000002">
    <property type="protein sequence ID" value="MDR6101848.1"/>
    <property type="molecule type" value="Genomic_DNA"/>
</dbReference>
<comment type="caution">
    <text evidence="3">The sequence shown here is derived from an EMBL/GenBank/DDBJ whole genome shotgun (WGS) entry which is preliminary data.</text>
</comment>
<reference evidence="3" key="1">
    <citation type="submission" date="2023-08" db="EMBL/GenBank/DDBJ databases">
        <title>Functional and genomic diversity of the sorghum phyllosphere microbiome.</title>
        <authorList>
            <person name="Shade A."/>
        </authorList>
    </citation>
    <scope>NUCLEOTIDE SEQUENCE</scope>
    <source>
        <strain evidence="3">SORGH_AS_0974</strain>
    </source>
</reference>
<protein>
    <submittedName>
        <fullName evidence="3">DNA polymerase-3 subunit epsilon</fullName>
        <ecNumber evidence="3">2.7.7.7</ecNumber>
    </submittedName>
</protein>
<dbReference type="InterPro" id="IPR036397">
    <property type="entry name" value="RNaseH_sf"/>
</dbReference>
<dbReference type="Gene3D" id="3.30.420.10">
    <property type="entry name" value="Ribonuclease H-like superfamily/Ribonuclease H"/>
    <property type="match status" value="1"/>
</dbReference>
<feature type="domain" description="Exonuclease" evidence="2">
    <location>
        <begin position="108"/>
        <end position="273"/>
    </location>
</feature>
<feature type="region of interest" description="Disordered" evidence="1">
    <location>
        <begin position="1"/>
        <end position="51"/>
    </location>
</feature>
<dbReference type="Pfam" id="PF00929">
    <property type="entry name" value="RNase_T"/>
    <property type="match status" value="1"/>
</dbReference>
<keyword evidence="3" id="KW-0808">Transferase</keyword>
<dbReference type="GO" id="GO:0008408">
    <property type="term" value="F:3'-5' exonuclease activity"/>
    <property type="evidence" value="ECO:0007669"/>
    <property type="project" value="TreeGrafter"/>
</dbReference>